<evidence type="ECO:0000313" key="4">
    <source>
        <dbReference type="Proteomes" id="UP001597418"/>
    </source>
</evidence>
<evidence type="ECO:0000259" key="2">
    <source>
        <dbReference type="Pfam" id="PF01261"/>
    </source>
</evidence>
<dbReference type="InterPro" id="IPR050312">
    <property type="entry name" value="IolE/XylAMocC-like"/>
</dbReference>
<dbReference type="PROSITE" id="PS51257">
    <property type="entry name" value="PROKAR_LIPOPROTEIN"/>
    <property type="match status" value="1"/>
</dbReference>
<dbReference type="SUPFAM" id="SSF51658">
    <property type="entry name" value="Xylose isomerase-like"/>
    <property type="match status" value="1"/>
</dbReference>
<reference evidence="4" key="1">
    <citation type="journal article" date="2019" name="Int. J. Syst. Evol. Microbiol.">
        <title>The Global Catalogue of Microorganisms (GCM) 10K type strain sequencing project: providing services to taxonomists for standard genome sequencing and annotation.</title>
        <authorList>
            <consortium name="The Broad Institute Genomics Platform"/>
            <consortium name="The Broad Institute Genome Sequencing Center for Infectious Disease"/>
            <person name="Wu L."/>
            <person name="Ma J."/>
        </authorList>
    </citation>
    <scope>NUCLEOTIDE SEQUENCE [LARGE SCALE GENOMIC DNA]</scope>
    <source>
        <strain evidence="4">KCTC 42247</strain>
    </source>
</reference>
<name>A0ABW5UD73_9SPHI</name>
<organism evidence="3 4">
    <name type="scientific">Sphingobacterium populi</name>
    <dbReference type="NCBI Taxonomy" id="1812824"/>
    <lineage>
        <taxon>Bacteria</taxon>
        <taxon>Pseudomonadati</taxon>
        <taxon>Bacteroidota</taxon>
        <taxon>Sphingobacteriia</taxon>
        <taxon>Sphingobacteriales</taxon>
        <taxon>Sphingobacteriaceae</taxon>
        <taxon>Sphingobacterium</taxon>
    </lineage>
</organism>
<dbReference type="Pfam" id="PF01261">
    <property type="entry name" value="AP_endonuc_2"/>
    <property type="match status" value="1"/>
</dbReference>
<dbReference type="GO" id="GO:0016853">
    <property type="term" value="F:isomerase activity"/>
    <property type="evidence" value="ECO:0007669"/>
    <property type="project" value="UniProtKB-KW"/>
</dbReference>
<protein>
    <submittedName>
        <fullName evidence="3">Sugar phosphate isomerase/epimerase family protein</fullName>
    </submittedName>
</protein>
<dbReference type="PANTHER" id="PTHR12110">
    <property type="entry name" value="HYDROXYPYRUVATE ISOMERASE"/>
    <property type="match status" value="1"/>
</dbReference>
<accession>A0ABW5UD73</accession>
<dbReference type="InterPro" id="IPR036237">
    <property type="entry name" value="Xyl_isomerase-like_sf"/>
</dbReference>
<comment type="caution">
    <text evidence="3">The sequence shown here is derived from an EMBL/GenBank/DDBJ whole genome shotgun (WGS) entry which is preliminary data.</text>
</comment>
<keyword evidence="1" id="KW-0732">Signal</keyword>
<feature type="signal peptide" evidence="1">
    <location>
        <begin position="1"/>
        <end position="22"/>
    </location>
</feature>
<feature type="chain" id="PRO_5046008833" evidence="1">
    <location>
        <begin position="23"/>
        <end position="301"/>
    </location>
</feature>
<dbReference type="PANTHER" id="PTHR12110:SF41">
    <property type="entry name" value="INOSOSE DEHYDRATASE"/>
    <property type="match status" value="1"/>
</dbReference>
<sequence>MKLKTTMLQASLVAMLAWTTTACNNSSTSQNASEETADTTTTVAASYPEEELGWKLGAQAYTFRLFSFEEALQKVKEAGLRHVEMYPGQDLTKGSSDKTGHQLSAEGRKKAKELLSENGITLNAYGVVDGKDEAEWRQIFEFAKEMGISVIVCEPKAEHLDILSKLCDEHNIKVAIHNHPDPSTYWDPTTVLKAIEGRSDKMGAAADVGHWERSGLNPVESLKKLEGKVYHMHFKDLNVANDKAAHDVHWGTGVIGMPQIIEELKRQNFKGMISAEYEHNWENNAGDVKTSVASFREALKD</sequence>
<keyword evidence="3" id="KW-0413">Isomerase</keyword>
<keyword evidence="4" id="KW-1185">Reference proteome</keyword>
<dbReference type="InterPro" id="IPR013022">
    <property type="entry name" value="Xyl_isomerase-like_TIM-brl"/>
</dbReference>
<evidence type="ECO:0000313" key="3">
    <source>
        <dbReference type="EMBL" id="MFD2743333.1"/>
    </source>
</evidence>
<evidence type="ECO:0000256" key="1">
    <source>
        <dbReference type="SAM" id="SignalP"/>
    </source>
</evidence>
<proteinExistence type="predicted"/>
<dbReference type="RefSeq" id="WP_066755950.1">
    <property type="nucleotide sequence ID" value="NZ_JBHUMB010000006.1"/>
</dbReference>
<dbReference type="Gene3D" id="3.20.20.150">
    <property type="entry name" value="Divalent-metal-dependent TIM barrel enzymes"/>
    <property type="match status" value="1"/>
</dbReference>
<dbReference type="EMBL" id="JBHUMB010000006">
    <property type="protein sequence ID" value="MFD2743333.1"/>
    <property type="molecule type" value="Genomic_DNA"/>
</dbReference>
<feature type="domain" description="Xylose isomerase-like TIM barrel" evidence="2">
    <location>
        <begin position="72"/>
        <end position="297"/>
    </location>
</feature>
<dbReference type="Proteomes" id="UP001597418">
    <property type="component" value="Unassembled WGS sequence"/>
</dbReference>
<gene>
    <name evidence="3" type="ORF">ACFSQ6_07970</name>
</gene>